<name>A0A9D0YV24_9FIRM</name>
<accession>A0A9D0YV24</accession>
<reference evidence="2" key="2">
    <citation type="journal article" date="2021" name="PeerJ">
        <title>Extensive microbial diversity within the chicken gut microbiome revealed by metagenomics and culture.</title>
        <authorList>
            <person name="Gilroy R."/>
            <person name="Ravi A."/>
            <person name="Getino M."/>
            <person name="Pursley I."/>
            <person name="Horton D.L."/>
            <person name="Alikhan N.F."/>
            <person name="Baker D."/>
            <person name="Gharbi K."/>
            <person name="Hall N."/>
            <person name="Watson M."/>
            <person name="Adriaenssens E.M."/>
            <person name="Foster-Nyarko E."/>
            <person name="Jarju S."/>
            <person name="Secka A."/>
            <person name="Antonio M."/>
            <person name="Oren A."/>
            <person name="Chaudhuri R.R."/>
            <person name="La Ragione R."/>
            <person name="Hildebrand F."/>
            <person name="Pallen M.J."/>
        </authorList>
    </citation>
    <scope>NUCLEOTIDE SEQUENCE</scope>
    <source>
        <strain evidence="2">ChiHile30-977</strain>
    </source>
</reference>
<dbReference type="Gene3D" id="3.40.190.10">
    <property type="entry name" value="Periplasmic binding protein-like II"/>
    <property type="match status" value="1"/>
</dbReference>
<protein>
    <submittedName>
        <fullName evidence="2">Extracellular solute-binding protein</fullName>
    </submittedName>
</protein>
<dbReference type="AlphaFoldDB" id="A0A9D0YV24"/>
<feature type="signal peptide" evidence="1">
    <location>
        <begin position="1"/>
        <end position="23"/>
    </location>
</feature>
<organism evidence="2 3">
    <name type="scientific">Candidatus Avichristensenella intestinipullorum</name>
    <dbReference type="NCBI Taxonomy" id="2840693"/>
    <lineage>
        <taxon>Bacteria</taxon>
        <taxon>Bacillati</taxon>
        <taxon>Bacillota</taxon>
        <taxon>Clostridia</taxon>
        <taxon>Candidatus Avichristensenella</taxon>
    </lineage>
</organism>
<evidence type="ECO:0000313" key="2">
    <source>
        <dbReference type="EMBL" id="HIQ62502.1"/>
    </source>
</evidence>
<gene>
    <name evidence="2" type="ORF">IAA66_02810</name>
</gene>
<evidence type="ECO:0000256" key="1">
    <source>
        <dbReference type="SAM" id="SignalP"/>
    </source>
</evidence>
<dbReference type="Proteomes" id="UP000886819">
    <property type="component" value="Unassembled WGS sequence"/>
</dbReference>
<comment type="caution">
    <text evidence="2">The sequence shown here is derived from an EMBL/GenBank/DDBJ whole genome shotgun (WGS) entry which is preliminary data.</text>
</comment>
<dbReference type="InterPro" id="IPR006059">
    <property type="entry name" value="SBP"/>
</dbReference>
<proteinExistence type="predicted"/>
<evidence type="ECO:0000313" key="3">
    <source>
        <dbReference type="Proteomes" id="UP000886819"/>
    </source>
</evidence>
<dbReference type="EMBL" id="DVFI01000037">
    <property type="protein sequence ID" value="HIQ62502.1"/>
    <property type="molecule type" value="Genomic_DNA"/>
</dbReference>
<feature type="chain" id="PRO_5038647177" evidence="1">
    <location>
        <begin position="24"/>
        <end position="414"/>
    </location>
</feature>
<dbReference type="SUPFAM" id="SSF53850">
    <property type="entry name" value="Periplasmic binding protein-like II"/>
    <property type="match status" value="1"/>
</dbReference>
<dbReference type="Pfam" id="PF01547">
    <property type="entry name" value="SBP_bac_1"/>
    <property type="match status" value="1"/>
</dbReference>
<sequence length="414" mass="46057">MKKRMMCLCLCLCAMMHALPALAEDDALHVLNDRWFAVEAYQAQYPDRPVEVTNPEYDDNGIDTNLETLLRTTDWDVACIATDDFSLQQLDEAGLLEDITGDFGEEAFYPAVRNAVTVSGRMLGVPTQAWCLGTAYTMYWLGEDTYGLSQRLGLTAGDEPHNYGELYALAEKYFSLDPEQRRGTYFLYNALEGNEASFLLSGFISQYAAEFADAEGHVDYDTDVFRDGVAQIEALAALLREHAKPLYEPGSTSLHMLVGDASNHPLGNTTPFYLGETPNVPMKLEVWVVRAGTDKRDAALDLIRATMAEGAPHFAPALYEDFDYDALRRASYDALIAGQIQQGEEQSVIDRLVSLRDAGDDSQYYSSEEIARYREHVAPYLTFPRCGRVASWSLATRYLDGALDLEGLIAALSE</sequence>
<keyword evidence="1" id="KW-0732">Signal</keyword>
<reference evidence="2" key="1">
    <citation type="submission" date="2020-10" db="EMBL/GenBank/DDBJ databases">
        <authorList>
            <person name="Gilroy R."/>
        </authorList>
    </citation>
    <scope>NUCLEOTIDE SEQUENCE</scope>
    <source>
        <strain evidence="2">ChiHile30-977</strain>
    </source>
</reference>